<reference evidence="2 3" key="1">
    <citation type="submission" date="2020-11" db="EMBL/GenBank/DDBJ databases">
        <title>The genome sequence of Erythrobacter sp. 6D36.</title>
        <authorList>
            <person name="Liu Y."/>
        </authorList>
    </citation>
    <scope>NUCLEOTIDE SEQUENCE [LARGE SCALE GENOMIC DNA]</scope>
    <source>
        <strain evidence="2 3">6D36</strain>
    </source>
</reference>
<evidence type="ECO:0000256" key="1">
    <source>
        <dbReference type="SAM" id="Phobius"/>
    </source>
</evidence>
<accession>A0A7S8IW96</accession>
<dbReference type="AlphaFoldDB" id="A0A7S8IW96"/>
<organism evidence="2 3">
    <name type="scientific">Qipengyuania soli</name>
    <dbReference type="NCBI Taxonomy" id="2782568"/>
    <lineage>
        <taxon>Bacteria</taxon>
        <taxon>Pseudomonadati</taxon>
        <taxon>Pseudomonadota</taxon>
        <taxon>Alphaproteobacteria</taxon>
        <taxon>Sphingomonadales</taxon>
        <taxon>Erythrobacteraceae</taxon>
        <taxon>Qipengyuania</taxon>
    </lineage>
</organism>
<proteinExistence type="predicted"/>
<dbReference type="KEGG" id="qso:IRL76_07305"/>
<name>A0A7S8IW96_9SPHN</name>
<evidence type="ECO:0000313" key="3">
    <source>
        <dbReference type="Proteomes" id="UP000594459"/>
    </source>
</evidence>
<protein>
    <submittedName>
        <fullName evidence="2">Uncharacterized protein</fullName>
    </submittedName>
</protein>
<evidence type="ECO:0000313" key="2">
    <source>
        <dbReference type="EMBL" id="QPD00441.1"/>
    </source>
</evidence>
<sequence length="81" mass="7740">MGLGAAAMSIAPVAAQAGTRASDAGAVAVQPVKMSTVTRSAQTAEKKNELGGPGLIIAILAVAAIIAGIVIAADDDKSPGA</sequence>
<keyword evidence="1" id="KW-0812">Transmembrane</keyword>
<dbReference type="Proteomes" id="UP000594459">
    <property type="component" value="Chromosome"/>
</dbReference>
<feature type="transmembrane region" description="Helical" evidence="1">
    <location>
        <begin position="50"/>
        <end position="73"/>
    </location>
</feature>
<keyword evidence="1" id="KW-0472">Membrane</keyword>
<dbReference type="EMBL" id="CP064654">
    <property type="protein sequence ID" value="QPD00441.1"/>
    <property type="molecule type" value="Genomic_DNA"/>
</dbReference>
<keyword evidence="3" id="KW-1185">Reference proteome</keyword>
<keyword evidence="1" id="KW-1133">Transmembrane helix</keyword>
<gene>
    <name evidence="2" type="ORF">IRL76_07305</name>
</gene>